<sequence>MKRASITREKLLAHIDAARVTQLPVIIHSRNADTRMAEICALK</sequence>
<protein>
    <submittedName>
        <fullName evidence="1">TatD related DNase family protein</fullName>
    </submittedName>
</protein>
<evidence type="ECO:0000313" key="2">
    <source>
        <dbReference type="Proteomes" id="UP000033754"/>
    </source>
</evidence>
<organism evidence="1 2">
    <name type="scientific">Anaplasma phagocytophilum str. NCH-1</name>
    <dbReference type="NCBI Taxonomy" id="1359161"/>
    <lineage>
        <taxon>Bacteria</taxon>
        <taxon>Pseudomonadati</taxon>
        <taxon>Pseudomonadota</taxon>
        <taxon>Alphaproteobacteria</taxon>
        <taxon>Rickettsiales</taxon>
        <taxon>Anaplasmataceae</taxon>
        <taxon>Anaplasma</taxon>
        <taxon>phagocytophilum group</taxon>
    </lineage>
</organism>
<proteinExistence type="predicted"/>
<evidence type="ECO:0000313" key="1">
    <source>
        <dbReference type="EMBL" id="KJV59309.1"/>
    </source>
</evidence>
<comment type="caution">
    <text evidence="1">The sequence shown here is derived from an EMBL/GenBank/DDBJ whole genome shotgun (WGS) entry which is preliminary data.</text>
</comment>
<dbReference type="AlphaFoldDB" id="A0A0F3MXN4"/>
<gene>
    <name evidence="1" type="ORF">EPHNCH_1630</name>
</gene>
<dbReference type="EMBL" id="LANT01000013">
    <property type="protein sequence ID" value="KJV59309.1"/>
    <property type="molecule type" value="Genomic_DNA"/>
</dbReference>
<dbReference type="Proteomes" id="UP000033754">
    <property type="component" value="Unassembled WGS sequence"/>
</dbReference>
<accession>A0A0F3MXN4</accession>
<dbReference type="InterPro" id="IPR032466">
    <property type="entry name" value="Metal_Hydrolase"/>
</dbReference>
<dbReference type="SUPFAM" id="SSF51556">
    <property type="entry name" value="Metallo-dependent hydrolases"/>
    <property type="match status" value="1"/>
</dbReference>
<reference evidence="1 2" key="1">
    <citation type="submission" date="2015-01" db="EMBL/GenBank/DDBJ databases">
        <title>Genome Sequencing of Rickettsiales.</title>
        <authorList>
            <person name="Daugherty S.C."/>
            <person name="Su Q."/>
            <person name="Abolude K."/>
            <person name="Beier-Sexton M."/>
            <person name="Carlyon J.A."/>
            <person name="Carter R."/>
            <person name="Day N.P."/>
            <person name="Dumler S.J."/>
            <person name="Dyachenko V."/>
            <person name="Godinez A."/>
            <person name="Kurtti T.J."/>
            <person name="Lichay M."/>
            <person name="Mullins K.E."/>
            <person name="Ott S."/>
            <person name="Pappas-Brown V."/>
            <person name="Paris D.H."/>
            <person name="Patel P."/>
            <person name="Richards A.L."/>
            <person name="Sadzewicz L."/>
            <person name="Sears K."/>
            <person name="Seidman D."/>
            <person name="Sengamalay N."/>
            <person name="Stenos J."/>
            <person name="Tallon L.J."/>
            <person name="Vincent G."/>
            <person name="Fraser C.M."/>
            <person name="Munderloh U."/>
            <person name="Dunning-Hotopp J.C."/>
        </authorList>
    </citation>
    <scope>NUCLEOTIDE SEQUENCE [LARGE SCALE GENOMIC DNA]</scope>
    <source>
        <strain evidence="1 2">NCH-1</strain>
    </source>
</reference>
<name>A0A0F3MXN4_ANAPH</name>